<dbReference type="PANTHER" id="PTHR34220:SF9">
    <property type="entry name" value="SIGNAL TRANSDUCTION HISTIDINE KINASE INTERNAL REGION DOMAIN-CONTAINING PROTEIN"/>
    <property type="match status" value="1"/>
</dbReference>
<sequence>MRNAITPLPAALRAIRLDSLDMFRHYLQTLAFSLAISAVLYFTSSPDKPYEVPMVYSLCIGTVSWAIIDFGRHLIAPSAESGWPSGLSGMVLTAFGIVGGFLAGTAAADAWFGWSSWDQSPAQLRTTWVFSLLAGVAVCYYFYTQGRSSYLHGKMQEAERQATEARLKLLETQLEPHMLFNTLANLRALIATDPAAALDMLDRMIAYLRATLGASRTAEHPLAAEFERLRDYLELISVRMGPRLRYTLDLPPELAAQPVPTLLLQPLVENSIKHGLEPKVEGGSVTVRARRQGAWLQLEVADTGVGPGGERPSGGSGFGQTQVRERLAAAYGPSATMEFIAPDDGGTRTLLTFPAKT</sequence>
<dbReference type="Pfam" id="PF06580">
    <property type="entry name" value="His_kinase"/>
    <property type="match status" value="1"/>
</dbReference>
<dbReference type="InterPro" id="IPR003594">
    <property type="entry name" value="HATPase_dom"/>
</dbReference>
<evidence type="ECO:0000259" key="3">
    <source>
        <dbReference type="Pfam" id="PF06580"/>
    </source>
</evidence>
<keyword evidence="1" id="KW-0812">Transmembrane</keyword>
<dbReference type="InterPro" id="IPR036890">
    <property type="entry name" value="HATPase_C_sf"/>
</dbReference>
<keyword evidence="4" id="KW-0418">Kinase</keyword>
<keyword evidence="4" id="KW-0808">Transferase</keyword>
<feature type="domain" description="Signal transduction histidine kinase internal region" evidence="3">
    <location>
        <begin position="165"/>
        <end position="244"/>
    </location>
</feature>
<feature type="transmembrane region" description="Helical" evidence="1">
    <location>
        <begin position="23"/>
        <end position="42"/>
    </location>
</feature>
<feature type="transmembrane region" description="Helical" evidence="1">
    <location>
        <begin position="87"/>
        <end position="114"/>
    </location>
</feature>
<dbReference type="InterPro" id="IPR050640">
    <property type="entry name" value="Bact_2-comp_sensor_kinase"/>
</dbReference>
<accession>A0A9X1VT43</accession>
<dbReference type="GO" id="GO:0000155">
    <property type="term" value="F:phosphorelay sensor kinase activity"/>
    <property type="evidence" value="ECO:0007669"/>
    <property type="project" value="InterPro"/>
</dbReference>
<feature type="transmembrane region" description="Helical" evidence="1">
    <location>
        <begin position="126"/>
        <end position="143"/>
    </location>
</feature>
<name>A0A9X1VT43_9BURK</name>
<evidence type="ECO:0000313" key="5">
    <source>
        <dbReference type="Proteomes" id="UP001139447"/>
    </source>
</evidence>
<evidence type="ECO:0000259" key="2">
    <source>
        <dbReference type="Pfam" id="PF02518"/>
    </source>
</evidence>
<keyword evidence="5" id="KW-1185">Reference proteome</keyword>
<dbReference type="Gene3D" id="3.30.565.10">
    <property type="entry name" value="Histidine kinase-like ATPase, C-terminal domain"/>
    <property type="match status" value="1"/>
</dbReference>
<dbReference type="Pfam" id="PF02518">
    <property type="entry name" value="HATPase_c"/>
    <property type="match status" value="1"/>
</dbReference>
<feature type="transmembrane region" description="Helical" evidence="1">
    <location>
        <begin position="54"/>
        <end position="75"/>
    </location>
</feature>
<evidence type="ECO:0000256" key="1">
    <source>
        <dbReference type="SAM" id="Phobius"/>
    </source>
</evidence>
<keyword evidence="1" id="KW-1133">Transmembrane helix</keyword>
<dbReference type="EMBL" id="JALGBI010000001">
    <property type="protein sequence ID" value="MCJ0762450.1"/>
    <property type="molecule type" value="Genomic_DNA"/>
</dbReference>
<evidence type="ECO:0000313" key="4">
    <source>
        <dbReference type="EMBL" id="MCJ0762450.1"/>
    </source>
</evidence>
<comment type="caution">
    <text evidence="4">The sequence shown here is derived from an EMBL/GenBank/DDBJ whole genome shotgun (WGS) entry which is preliminary data.</text>
</comment>
<dbReference type="PANTHER" id="PTHR34220">
    <property type="entry name" value="SENSOR HISTIDINE KINASE YPDA"/>
    <property type="match status" value="1"/>
</dbReference>
<dbReference type="AlphaFoldDB" id="A0A9X1VT43"/>
<protein>
    <submittedName>
        <fullName evidence="4">Histidine kinase</fullName>
    </submittedName>
</protein>
<dbReference type="GO" id="GO:0016020">
    <property type="term" value="C:membrane"/>
    <property type="evidence" value="ECO:0007669"/>
    <property type="project" value="InterPro"/>
</dbReference>
<keyword evidence="1" id="KW-0472">Membrane</keyword>
<dbReference type="Proteomes" id="UP001139447">
    <property type="component" value="Unassembled WGS sequence"/>
</dbReference>
<reference evidence="4" key="1">
    <citation type="submission" date="2022-03" db="EMBL/GenBank/DDBJ databases">
        <authorList>
            <person name="Woo C.Y."/>
        </authorList>
    </citation>
    <scope>NUCLEOTIDE SEQUENCE</scope>
    <source>
        <strain evidence="4">CYS-02</strain>
    </source>
</reference>
<organism evidence="4 5">
    <name type="scientific">Variovorax terrae</name>
    <dbReference type="NCBI Taxonomy" id="2923278"/>
    <lineage>
        <taxon>Bacteria</taxon>
        <taxon>Pseudomonadati</taxon>
        <taxon>Pseudomonadota</taxon>
        <taxon>Betaproteobacteria</taxon>
        <taxon>Burkholderiales</taxon>
        <taxon>Comamonadaceae</taxon>
        <taxon>Variovorax</taxon>
    </lineage>
</organism>
<dbReference type="InterPro" id="IPR010559">
    <property type="entry name" value="Sig_transdc_His_kin_internal"/>
</dbReference>
<feature type="domain" description="Histidine kinase/HSP90-like ATPase" evidence="2">
    <location>
        <begin position="262"/>
        <end position="356"/>
    </location>
</feature>
<gene>
    <name evidence="4" type="ORF">MMF98_04425</name>
</gene>
<dbReference type="SUPFAM" id="SSF55874">
    <property type="entry name" value="ATPase domain of HSP90 chaperone/DNA topoisomerase II/histidine kinase"/>
    <property type="match status" value="1"/>
</dbReference>
<dbReference type="RefSeq" id="WP_243304715.1">
    <property type="nucleotide sequence ID" value="NZ_JALGBI010000001.1"/>
</dbReference>
<proteinExistence type="predicted"/>